<evidence type="ECO:0000256" key="5">
    <source>
        <dbReference type="ARBA" id="ARBA00023242"/>
    </source>
</evidence>
<feature type="region of interest" description="Disordered" evidence="7">
    <location>
        <begin position="350"/>
        <end position="846"/>
    </location>
</feature>
<dbReference type="GO" id="GO:0003677">
    <property type="term" value="F:DNA binding"/>
    <property type="evidence" value="ECO:0007669"/>
    <property type="project" value="InterPro"/>
</dbReference>
<evidence type="ECO:0000256" key="1">
    <source>
        <dbReference type="ARBA" id="ARBA00004123"/>
    </source>
</evidence>
<dbReference type="GO" id="GO:0005634">
    <property type="term" value="C:nucleus"/>
    <property type="evidence" value="ECO:0007669"/>
    <property type="project" value="UniProtKB-SubCell"/>
</dbReference>
<dbReference type="InterPro" id="IPR035425">
    <property type="entry name" value="CENP-T/H4_C"/>
</dbReference>
<accession>A0AAV9RDU1</accession>
<dbReference type="InterPro" id="IPR028255">
    <property type="entry name" value="CENP-T"/>
</dbReference>
<dbReference type="GO" id="GO:0000278">
    <property type="term" value="P:mitotic cell cycle"/>
    <property type="evidence" value="ECO:0007669"/>
    <property type="project" value="TreeGrafter"/>
</dbReference>
<feature type="region of interest" description="Disordered" evidence="7">
    <location>
        <begin position="16"/>
        <end position="55"/>
    </location>
</feature>
<dbReference type="Pfam" id="PF15511">
    <property type="entry name" value="CENP-T_C"/>
    <property type="match status" value="1"/>
</dbReference>
<dbReference type="Proteomes" id="UP001311232">
    <property type="component" value="Unassembled WGS sequence"/>
</dbReference>
<organism evidence="9 10">
    <name type="scientific">Crenichthys baileyi</name>
    <name type="common">White River springfish</name>
    <dbReference type="NCBI Taxonomy" id="28760"/>
    <lineage>
        <taxon>Eukaryota</taxon>
        <taxon>Metazoa</taxon>
        <taxon>Chordata</taxon>
        <taxon>Craniata</taxon>
        <taxon>Vertebrata</taxon>
        <taxon>Euteleostomi</taxon>
        <taxon>Actinopterygii</taxon>
        <taxon>Neopterygii</taxon>
        <taxon>Teleostei</taxon>
        <taxon>Neoteleostei</taxon>
        <taxon>Acanthomorphata</taxon>
        <taxon>Ovalentaria</taxon>
        <taxon>Atherinomorphae</taxon>
        <taxon>Cyprinodontiformes</taxon>
        <taxon>Goodeidae</taxon>
        <taxon>Crenichthys</taxon>
    </lineage>
</organism>
<keyword evidence="10" id="KW-1185">Reference proteome</keyword>
<dbReference type="SUPFAM" id="SSF47113">
    <property type="entry name" value="Histone-fold"/>
    <property type="match status" value="1"/>
</dbReference>
<dbReference type="GO" id="GO:0000776">
    <property type="term" value="C:kinetochore"/>
    <property type="evidence" value="ECO:0007669"/>
    <property type="project" value="InterPro"/>
</dbReference>
<evidence type="ECO:0000259" key="8">
    <source>
        <dbReference type="Pfam" id="PF15511"/>
    </source>
</evidence>
<keyword evidence="4" id="KW-0158">Chromosome</keyword>
<evidence type="ECO:0000313" key="10">
    <source>
        <dbReference type="Proteomes" id="UP001311232"/>
    </source>
</evidence>
<dbReference type="InterPro" id="IPR009072">
    <property type="entry name" value="Histone-fold"/>
</dbReference>
<dbReference type="EMBL" id="JAHHUM010002032">
    <property type="protein sequence ID" value="KAK5607137.1"/>
    <property type="molecule type" value="Genomic_DNA"/>
</dbReference>
<gene>
    <name evidence="9" type="ORF">CRENBAI_006414</name>
</gene>
<proteinExistence type="inferred from homology"/>
<feature type="compositionally biased region" description="Basic and acidic residues" evidence="7">
    <location>
        <begin position="390"/>
        <end position="407"/>
    </location>
</feature>
<feature type="compositionally biased region" description="Basic and acidic residues" evidence="7">
    <location>
        <begin position="367"/>
        <end position="382"/>
    </location>
</feature>
<evidence type="ECO:0000256" key="3">
    <source>
        <dbReference type="ARBA" id="ARBA00010137"/>
    </source>
</evidence>
<feature type="compositionally biased region" description="Acidic residues" evidence="7">
    <location>
        <begin position="522"/>
        <end position="535"/>
    </location>
</feature>
<feature type="domain" description="CENP-T/Histone H4 histone fold" evidence="8">
    <location>
        <begin position="852"/>
        <end position="941"/>
    </location>
</feature>
<feature type="compositionally biased region" description="Acidic residues" evidence="7">
    <location>
        <begin position="460"/>
        <end position="483"/>
    </location>
</feature>
<dbReference type="CDD" id="cd22920">
    <property type="entry name" value="HFD_CENP-T"/>
    <property type="match status" value="1"/>
</dbReference>
<keyword evidence="6" id="KW-0175">Coiled coil</keyword>
<comment type="subcellular location">
    <subcellularLocation>
        <location evidence="2">Chromosome</location>
    </subcellularLocation>
    <subcellularLocation>
        <location evidence="1">Nucleus</location>
    </subcellularLocation>
</comment>
<feature type="compositionally biased region" description="Acidic residues" evidence="7">
    <location>
        <begin position="776"/>
        <end position="789"/>
    </location>
</feature>
<feature type="compositionally biased region" description="Acidic residues" evidence="7">
    <location>
        <begin position="422"/>
        <end position="452"/>
    </location>
</feature>
<feature type="compositionally biased region" description="Acidic residues" evidence="7">
    <location>
        <begin position="639"/>
        <end position="652"/>
    </location>
</feature>
<keyword evidence="5" id="KW-0539">Nucleus</keyword>
<reference evidence="9 10" key="1">
    <citation type="submission" date="2021-06" db="EMBL/GenBank/DDBJ databases">
        <authorList>
            <person name="Palmer J.M."/>
        </authorList>
    </citation>
    <scope>NUCLEOTIDE SEQUENCE [LARGE SCALE GENOMIC DNA]</scope>
    <source>
        <strain evidence="9 10">MEX-2019</strain>
        <tissue evidence="9">Muscle</tissue>
    </source>
</reference>
<dbReference type="PANTHER" id="PTHR46904">
    <property type="entry name" value="CENTROMERE PROTEIN T"/>
    <property type="match status" value="1"/>
</dbReference>
<evidence type="ECO:0000313" key="9">
    <source>
        <dbReference type="EMBL" id="KAK5607137.1"/>
    </source>
</evidence>
<feature type="compositionally biased region" description="Acidic residues" evidence="7">
    <location>
        <begin position="352"/>
        <end position="366"/>
    </location>
</feature>
<evidence type="ECO:0000256" key="7">
    <source>
        <dbReference type="SAM" id="MobiDB-lite"/>
    </source>
</evidence>
<evidence type="ECO:0000256" key="2">
    <source>
        <dbReference type="ARBA" id="ARBA00004286"/>
    </source>
</evidence>
<dbReference type="GO" id="GO:0046982">
    <property type="term" value="F:protein heterodimerization activity"/>
    <property type="evidence" value="ECO:0007669"/>
    <property type="project" value="InterPro"/>
</dbReference>
<feature type="coiled-coil region" evidence="6">
    <location>
        <begin position="317"/>
        <end position="344"/>
    </location>
</feature>
<comment type="similarity">
    <text evidence="3">Belongs to the CENP-T/CNN1 family.</text>
</comment>
<name>A0AAV9RDU1_9TELE</name>
<evidence type="ECO:0000256" key="6">
    <source>
        <dbReference type="SAM" id="Coils"/>
    </source>
</evidence>
<evidence type="ECO:0000256" key="4">
    <source>
        <dbReference type="ARBA" id="ARBA00022454"/>
    </source>
</evidence>
<protein>
    <recommendedName>
        <fullName evidence="8">CENP-T/Histone H4 histone fold domain-containing protein</fullName>
    </recommendedName>
</protein>
<dbReference type="GO" id="GO:0051382">
    <property type="term" value="P:kinetochore assembly"/>
    <property type="evidence" value="ECO:0007669"/>
    <property type="project" value="InterPro"/>
</dbReference>
<feature type="compositionally biased region" description="Acidic residues" evidence="7">
    <location>
        <begin position="491"/>
        <end position="514"/>
    </location>
</feature>
<feature type="compositionally biased region" description="Acidic residues" evidence="7">
    <location>
        <begin position="192"/>
        <end position="202"/>
    </location>
</feature>
<feature type="compositionally biased region" description="Acidic residues" evidence="7">
    <location>
        <begin position="555"/>
        <end position="569"/>
    </location>
</feature>
<dbReference type="AlphaFoldDB" id="A0AAV9RDU1"/>
<dbReference type="GO" id="GO:0007059">
    <property type="term" value="P:chromosome segregation"/>
    <property type="evidence" value="ECO:0007669"/>
    <property type="project" value="TreeGrafter"/>
</dbReference>
<sequence>MDPTEDLSARVLLKNILSTEPPRTPLSRSASQAPSGSGLRRSSRFRRKDAEPQTPQIILRRSMRHNIHESITRKILPATKPRTASVVLRRKTASTSMVFNDEETPRHLLRNILQTEPLKSPIVHEKVPPEELQPLSADNAVNRTRSSIELSGHDLFDITMGNVVSTKKGLSRKRPHRSLNVSAFEKRLKDEQDAEEKSEDSIGDLSSLSLSSSTSLTLKTPFVDVRSEKRGFQRRVSRHRKFTEEFNAALNKQQMGDVSGPRLQEENLGEDTHFEGITLGLSEPDITVDIMNCHTALYDQEDPITSNFSIIATQDKATVMASQLQRHIQEIKEQEEEQSEMQREKPVAVLFSEDDAVTDPENDDGVSDSRGKKDVDKTKPGDTEADDQPEDHQDSAASLKSKEKEDAVASQTFGLDVRVDSEEPEAQTEEEAAADSQSEQDEAAVGPQEEDEGVNRSGTEEEVAADSQSEQDEAAVGPQEEDEGVNRSGTEEEVAADSQSEQDEAAVGPQEEDEGVNRSGTEEEVAADSQSEQDEAAVGPQNEDEGSVSSRTGDEDMEQSQTEEEGDLPETEKAAADSQPEDSVAASQSEEEKIAAASQTEDEDGSESQAEKLPVNKSQCNVEEEFQAEVDAANQTDEDHNEDEKDQEEEWGSEVLERNVGHISRRAYRSEGGLLLPVIKAREDPNDTTTAGSSYTKSKGHSALGLNASLEIRNQSQTGKPDWPKPPFQDHEDDSCLENDPADRRNTSFDLLQVSREAEVCGQQSDIPPEEAPAAEQEEEMDEDNDYEEFSSKTPAFVREKRNFTSDPQPSPSVIKKFKQGNSTSEALSTAKPKQVRRRKPGPSRKEAVLPKTYLMGVFKHFAKTKVSADVFPVLNEIMDKFFARLAEDLETYAAHAKRKTIEVEDVKLLLRRQGYINDKVPVEVLIEKYLRMEQRKILIPVATSGNVVIPKIRK</sequence>
<feature type="compositionally biased region" description="Polar residues" evidence="7">
    <location>
        <begin position="687"/>
        <end position="697"/>
    </location>
</feature>
<feature type="region of interest" description="Disordered" evidence="7">
    <location>
        <begin position="183"/>
        <end position="208"/>
    </location>
</feature>
<dbReference type="Gene3D" id="1.10.20.10">
    <property type="entry name" value="Histone, subunit A"/>
    <property type="match status" value="1"/>
</dbReference>
<feature type="compositionally biased region" description="Basic residues" evidence="7">
    <location>
        <begin position="834"/>
        <end position="843"/>
    </location>
</feature>
<comment type="caution">
    <text evidence="9">The sequence shown here is derived from an EMBL/GenBank/DDBJ whole genome shotgun (WGS) entry which is preliminary data.</text>
</comment>
<dbReference type="PANTHER" id="PTHR46904:SF1">
    <property type="entry name" value="CENTROMERE PROTEIN T"/>
    <property type="match status" value="1"/>
</dbReference>